<organism evidence="1 2">
    <name type="scientific">Ceratocystis pirilliformis</name>
    <dbReference type="NCBI Taxonomy" id="259994"/>
    <lineage>
        <taxon>Eukaryota</taxon>
        <taxon>Fungi</taxon>
        <taxon>Dikarya</taxon>
        <taxon>Ascomycota</taxon>
        <taxon>Pezizomycotina</taxon>
        <taxon>Sordariomycetes</taxon>
        <taxon>Hypocreomycetidae</taxon>
        <taxon>Microascales</taxon>
        <taxon>Ceratocystidaceae</taxon>
        <taxon>Ceratocystis</taxon>
    </lineage>
</organism>
<dbReference type="Gene3D" id="3.20.20.190">
    <property type="entry name" value="Phosphatidylinositol (PI) phosphodiesterase"/>
    <property type="match status" value="1"/>
</dbReference>
<protein>
    <submittedName>
        <fullName evidence="1">Uncharacterized protein</fullName>
    </submittedName>
</protein>
<reference evidence="1 2" key="1">
    <citation type="journal article" date="2024" name="IMA Fungus">
        <title>IMA Genome - F19 : A genome assembly and annotation guide to empower mycologists, including annotated draft genome sequences of Ceratocystis pirilliformis, Diaporthe australafricana, Fusarium ophioides, Paecilomyces lecythidis, and Sporothrix stenoceras.</title>
        <authorList>
            <person name="Aylward J."/>
            <person name="Wilson A.M."/>
            <person name="Visagie C.M."/>
            <person name="Spraker J."/>
            <person name="Barnes I."/>
            <person name="Buitendag C."/>
            <person name="Ceriani C."/>
            <person name="Del Mar Angel L."/>
            <person name="du Plessis D."/>
            <person name="Fuchs T."/>
            <person name="Gasser K."/>
            <person name="Kramer D."/>
            <person name="Li W."/>
            <person name="Munsamy K."/>
            <person name="Piso A."/>
            <person name="Price J.L."/>
            <person name="Sonnekus B."/>
            <person name="Thomas C."/>
            <person name="van der Nest A."/>
            <person name="van Dijk A."/>
            <person name="van Heerden A."/>
            <person name="van Vuuren N."/>
            <person name="Yilmaz N."/>
            <person name="Duong T.A."/>
            <person name="van der Merwe N.A."/>
            <person name="Wingfield M.J."/>
            <person name="Wingfield B.D."/>
        </authorList>
    </citation>
    <scope>NUCLEOTIDE SEQUENCE [LARGE SCALE GENOMIC DNA]</scope>
    <source>
        <strain evidence="1 2">CMW 12675</strain>
    </source>
</reference>
<sequence length="204" mass="22615">MNDFLNEHPRETTILRVQTVSIVHLKSFQSSFQKFMNSVNQQYTVHRIYSPDTDRITTAPALGEIRGKILMLQDFKTSSPGRYGLPWSSDTVSIYSTKLAVSTLFLNLTWADVKSHLNEAPLTGSGMNKLIGEYLINNDGDCYGIIVMMDFPGQYLGQQIVKLNDKYLSLDIPGVSHDRADASVVGEVGSSSTVRDDEASSVDT</sequence>
<dbReference type="Proteomes" id="UP001583280">
    <property type="component" value="Unassembled WGS sequence"/>
</dbReference>
<proteinExistence type="predicted"/>
<keyword evidence="2" id="KW-1185">Reference proteome</keyword>
<comment type="caution">
    <text evidence="1">The sequence shown here is derived from an EMBL/GenBank/DDBJ whole genome shotgun (WGS) entry which is preliminary data.</text>
</comment>
<evidence type="ECO:0000313" key="2">
    <source>
        <dbReference type="Proteomes" id="UP001583280"/>
    </source>
</evidence>
<evidence type="ECO:0000313" key="1">
    <source>
        <dbReference type="EMBL" id="KAL1896700.1"/>
    </source>
</evidence>
<dbReference type="EMBL" id="JAWDJO010000054">
    <property type="protein sequence ID" value="KAL1896700.1"/>
    <property type="molecule type" value="Genomic_DNA"/>
</dbReference>
<name>A0ABR3Z9F5_9PEZI</name>
<dbReference type="InterPro" id="IPR017946">
    <property type="entry name" value="PLC-like_Pdiesterase_TIM-brl"/>
</dbReference>
<gene>
    <name evidence="1" type="ORF">Cpir12675_002648</name>
</gene>
<accession>A0ABR3Z9F5</accession>
<dbReference type="SUPFAM" id="SSF51695">
    <property type="entry name" value="PLC-like phosphodiesterases"/>
    <property type="match status" value="1"/>
</dbReference>